<proteinExistence type="predicted"/>
<gene>
    <name evidence="5" type="ORF">K493DRAFT_410359</name>
</gene>
<evidence type="ECO:0000256" key="4">
    <source>
        <dbReference type="SAM" id="MobiDB-lite"/>
    </source>
</evidence>
<dbReference type="Gene3D" id="1.20.5.170">
    <property type="match status" value="1"/>
</dbReference>
<dbReference type="InterPro" id="IPR050936">
    <property type="entry name" value="AP-1-like"/>
</dbReference>
<feature type="compositionally biased region" description="Polar residues" evidence="4">
    <location>
        <begin position="124"/>
        <end position="137"/>
    </location>
</feature>
<dbReference type="InterPro" id="IPR023167">
    <property type="entry name" value="Yap1_redox_dom_sf"/>
</dbReference>
<dbReference type="InterPro" id="IPR046347">
    <property type="entry name" value="bZIP_sf"/>
</dbReference>
<dbReference type="GO" id="GO:0005737">
    <property type="term" value="C:cytoplasm"/>
    <property type="evidence" value="ECO:0007669"/>
    <property type="project" value="UniProtKB-SubCell"/>
</dbReference>
<dbReference type="GO" id="GO:0000976">
    <property type="term" value="F:transcription cis-regulatory region binding"/>
    <property type="evidence" value="ECO:0007669"/>
    <property type="project" value="InterPro"/>
</dbReference>
<keyword evidence="6" id="KW-1185">Reference proteome</keyword>
<feature type="region of interest" description="Disordered" evidence="4">
    <location>
        <begin position="118"/>
        <end position="137"/>
    </location>
</feature>
<organism evidence="5 6">
    <name type="scientific">Basidiobolus meristosporus CBS 931.73</name>
    <dbReference type="NCBI Taxonomy" id="1314790"/>
    <lineage>
        <taxon>Eukaryota</taxon>
        <taxon>Fungi</taxon>
        <taxon>Fungi incertae sedis</taxon>
        <taxon>Zoopagomycota</taxon>
        <taxon>Entomophthoromycotina</taxon>
        <taxon>Basidiobolomycetes</taxon>
        <taxon>Basidiobolales</taxon>
        <taxon>Basidiobolaceae</taxon>
        <taxon>Basidiobolus</taxon>
    </lineage>
</organism>
<comment type="caution">
    <text evidence="5">The sequence shown here is derived from an EMBL/GenBank/DDBJ whole genome shotgun (WGS) entry which is preliminary data.</text>
</comment>
<evidence type="ECO:0008006" key="7">
    <source>
        <dbReference type="Google" id="ProtNLM"/>
    </source>
</evidence>
<evidence type="ECO:0000256" key="1">
    <source>
        <dbReference type="ARBA" id="ARBA00004123"/>
    </source>
</evidence>
<sequence>MTSEVQKPGKFAYGLLDLSKDQDFRFSENPKVVQQADKTYHKKPGRKPLTNIPDSKRKAQILTAQRAFRERKKYYVEDLEKKVKTCESSHSNAISLLQKELLELKEYLAKLETENKALKRMDRSSNPSYGSPRNPQLEPTYSYSVGSMVNSEAPFRGIPASFEFPQLSDLNGPPISSAEAVMPISEVSFSPCENAPVQNFPASKPFDLINCLSDAPSPLGLLSSSLDSELLPMPNSYPPSLANAFSPYPKAAVDESPKYYQPLYCPDPPMDIQSNLQSIGTGSCCKTPSSFDTKSRDEAALCESLTCVAIGLPATSVSTERLVLELEENGTPPSETSDHGFLTKPSSRRKYLSARDVWEKFATNPEFAHLSIDCLCKQLKSKVKVISGCSGEKMHVVIAEDEVSAAFERLHVGTSQ</sequence>
<feature type="region of interest" description="Disordered" evidence="4">
    <location>
        <begin position="34"/>
        <end position="56"/>
    </location>
</feature>
<dbReference type="OrthoDB" id="2593073at2759"/>
<comment type="subcellular location">
    <subcellularLocation>
        <location evidence="2">Cytoplasm</location>
    </subcellularLocation>
    <subcellularLocation>
        <location evidence="1">Nucleus</location>
    </subcellularLocation>
</comment>
<dbReference type="EMBL" id="MCFE01000436">
    <property type="protein sequence ID" value="ORX89567.1"/>
    <property type="molecule type" value="Genomic_DNA"/>
</dbReference>
<protein>
    <recommendedName>
        <fullName evidence="7">BZIP domain-containing protein</fullName>
    </recommendedName>
</protein>
<dbReference type="Gene3D" id="1.10.238.100">
    <property type="entry name" value="YAP1 redox domain. Chain B"/>
    <property type="match status" value="1"/>
</dbReference>
<reference evidence="5 6" key="1">
    <citation type="submission" date="2016-07" db="EMBL/GenBank/DDBJ databases">
        <title>Pervasive Adenine N6-methylation of Active Genes in Fungi.</title>
        <authorList>
            <consortium name="DOE Joint Genome Institute"/>
            <person name="Mondo S.J."/>
            <person name="Dannebaum R.O."/>
            <person name="Kuo R.C."/>
            <person name="Labutti K."/>
            <person name="Haridas S."/>
            <person name="Kuo A."/>
            <person name="Salamov A."/>
            <person name="Ahrendt S.R."/>
            <person name="Lipzen A."/>
            <person name="Sullivan W."/>
            <person name="Andreopoulos W.B."/>
            <person name="Clum A."/>
            <person name="Lindquist E."/>
            <person name="Daum C."/>
            <person name="Ramamoorthy G.K."/>
            <person name="Gryganskyi A."/>
            <person name="Culley D."/>
            <person name="Magnuson J.K."/>
            <person name="James T.Y."/>
            <person name="O'Malley M.A."/>
            <person name="Stajich J.E."/>
            <person name="Spatafora J.W."/>
            <person name="Visel A."/>
            <person name="Grigoriev I.V."/>
        </authorList>
    </citation>
    <scope>NUCLEOTIDE SEQUENCE [LARGE SCALE GENOMIC DNA]</scope>
    <source>
        <strain evidence="5 6">CBS 931.73</strain>
    </source>
</reference>
<evidence type="ECO:0000313" key="5">
    <source>
        <dbReference type="EMBL" id="ORX89567.1"/>
    </source>
</evidence>
<dbReference type="GO" id="GO:0001228">
    <property type="term" value="F:DNA-binding transcription activator activity, RNA polymerase II-specific"/>
    <property type="evidence" value="ECO:0007669"/>
    <property type="project" value="TreeGrafter"/>
</dbReference>
<dbReference type="AlphaFoldDB" id="A0A1Y1XUX2"/>
<dbReference type="Proteomes" id="UP000193498">
    <property type="component" value="Unassembled WGS sequence"/>
</dbReference>
<dbReference type="PANTHER" id="PTHR40621:SF6">
    <property type="entry name" value="AP-1-LIKE TRANSCRIPTION FACTOR YAP1-RELATED"/>
    <property type="match status" value="1"/>
</dbReference>
<name>A0A1Y1XUX2_9FUNG</name>
<dbReference type="PANTHER" id="PTHR40621">
    <property type="entry name" value="TRANSCRIPTION FACTOR KAPC-RELATED"/>
    <property type="match status" value="1"/>
</dbReference>
<dbReference type="SUPFAM" id="SSF111430">
    <property type="entry name" value="YAP1 redox domain"/>
    <property type="match status" value="1"/>
</dbReference>
<keyword evidence="3" id="KW-0539">Nucleus</keyword>
<dbReference type="GO" id="GO:0090575">
    <property type="term" value="C:RNA polymerase II transcription regulator complex"/>
    <property type="evidence" value="ECO:0007669"/>
    <property type="project" value="TreeGrafter"/>
</dbReference>
<dbReference type="SUPFAM" id="SSF57959">
    <property type="entry name" value="Leucine zipper domain"/>
    <property type="match status" value="1"/>
</dbReference>
<dbReference type="InParanoid" id="A0A1Y1XUX2"/>
<evidence type="ECO:0000256" key="3">
    <source>
        <dbReference type="ARBA" id="ARBA00023242"/>
    </source>
</evidence>
<dbReference type="CDD" id="cd14688">
    <property type="entry name" value="bZIP_YAP"/>
    <property type="match status" value="1"/>
</dbReference>
<accession>A0A1Y1XUX2</accession>
<evidence type="ECO:0000313" key="6">
    <source>
        <dbReference type="Proteomes" id="UP000193498"/>
    </source>
</evidence>
<evidence type="ECO:0000256" key="2">
    <source>
        <dbReference type="ARBA" id="ARBA00004496"/>
    </source>
</evidence>
<dbReference type="STRING" id="1314790.A0A1Y1XUX2"/>